<keyword evidence="3" id="KW-1185">Reference proteome</keyword>
<comment type="caution">
    <text evidence="2">The sequence shown here is derived from an EMBL/GenBank/DDBJ whole genome shotgun (WGS) entry which is preliminary data.</text>
</comment>
<reference evidence="2 3" key="1">
    <citation type="submission" date="2016-11" db="EMBL/GenBank/DDBJ databases">
        <title>Whole genomes of Flavobacteriaceae.</title>
        <authorList>
            <person name="Stine C."/>
            <person name="Li C."/>
            <person name="Tadesse D."/>
        </authorList>
    </citation>
    <scope>NUCLEOTIDE SEQUENCE [LARGE SCALE GENOMIC DNA]</scope>
    <source>
        <strain evidence="2 3">DSM 15937</strain>
    </source>
</reference>
<evidence type="ECO:0000313" key="2">
    <source>
        <dbReference type="EMBL" id="OXA75281.1"/>
    </source>
</evidence>
<dbReference type="Proteomes" id="UP000198382">
    <property type="component" value="Unassembled WGS sequence"/>
</dbReference>
<keyword evidence="1" id="KW-0812">Transmembrane</keyword>
<dbReference type="EMBL" id="MUGV01000048">
    <property type="protein sequence ID" value="OXA75281.1"/>
    <property type="molecule type" value="Genomic_DNA"/>
</dbReference>
<sequence>MARKIKEKIMKKILYLASLMFFAHAIILNLLFGKLDSYSPKYNGDTDHSIHFIIALFYTFIIYTLSIIVGFIEHKMEFEYKEVTLFLVYLNCLLQFYFSAFSEYSLFSSPQRFDNSSIIIIAIYFVFELFFSFYVVNRLYKSNFSKDDSR</sequence>
<evidence type="ECO:0000313" key="3">
    <source>
        <dbReference type="Proteomes" id="UP000198382"/>
    </source>
</evidence>
<evidence type="ECO:0008006" key="4">
    <source>
        <dbReference type="Google" id="ProtNLM"/>
    </source>
</evidence>
<feature type="transmembrane region" description="Helical" evidence="1">
    <location>
        <begin position="118"/>
        <end position="136"/>
    </location>
</feature>
<feature type="transmembrane region" description="Helical" evidence="1">
    <location>
        <begin position="84"/>
        <end position="106"/>
    </location>
</feature>
<feature type="transmembrane region" description="Helical" evidence="1">
    <location>
        <begin position="12"/>
        <end position="32"/>
    </location>
</feature>
<keyword evidence="1" id="KW-0472">Membrane</keyword>
<accession>A0ABX4BJP4</accession>
<protein>
    <recommendedName>
        <fullName evidence="4">Cytochrome C and Quinol oxidase polypeptide I</fullName>
    </recommendedName>
</protein>
<gene>
    <name evidence="2" type="ORF">B0A65_22235</name>
</gene>
<feature type="transmembrane region" description="Helical" evidence="1">
    <location>
        <begin position="52"/>
        <end position="72"/>
    </location>
</feature>
<proteinExistence type="predicted"/>
<name>A0ABX4BJP4_FLAFR</name>
<organism evidence="2 3">
    <name type="scientific">Flavobacterium frigidimaris</name>
    <dbReference type="NCBI Taxonomy" id="262320"/>
    <lineage>
        <taxon>Bacteria</taxon>
        <taxon>Pseudomonadati</taxon>
        <taxon>Bacteroidota</taxon>
        <taxon>Flavobacteriia</taxon>
        <taxon>Flavobacteriales</taxon>
        <taxon>Flavobacteriaceae</taxon>
        <taxon>Flavobacterium</taxon>
    </lineage>
</organism>
<keyword evidence="1" id="KW-1133">Transmembrane helix</keyword>
<evidence type="ECO:0000256" key="1">
    <source>
        <dbReference type="SAM" id="Phobius"/>
    </source>
</evidence>